<dbReference type="AlphaFoldDB" id="A0A1H9PH67"/>
<dbReference type="RefSeq" id="WP_091966464.1">
    <property type="nucleotide sequence ID" value="NZ_FOGZ01000001.1"/>
</dbReference>
<sequence length="318" mass="33678">MTTLGTSELDVFPLALGGNVFGWTADRQSSFDILDAFLAGGGNFIDTADSYSAWVPGHGGGESETILGQWLASRRPAHVTIATKVGQHPDFPGLSAKNVRAGAQASLKRLGVDHIDLYYAHFDDPDTPLAETVEAFASLVRDGLVRYVGVSNYSAARIREWLELSAGQPQARPVAIQPHYNLVHRDPEADVVPLAVTQQISLVPYFGLAAGFLTGKYRSAQATGDSPRAKAASGYATEQGLAIIDALEAIGHEHGASIASTALAWLRQRPAVAAPIASASRVEQVPDLLAAASLELSDDEIRQLDAVSGAQWAGVTQR</sequence>
<dbReference type="GO" id="GO:0016491">
    <property type="term" value="F:oxidoreductase activity"/>
    <property type="evidence" value="ECO:0007669"/>
    <property type="project" value="UniProtKB-KW"/>
</dbReference>
<dbReference type="PROSITE" id="PS00062">
    <property type="entry name" value="ALDOKETO_REDUCTASE_2"/>
    <property type="match status" value="1"/>
</dbReference>
<dbReference type="InterPro" id="IPR050523">
    <property type="entry name" value="AKR_Detox_Biosynth"/>
</dbReference>
<protein>
    <submittedName>
        <fullName evidence="3">Aryl-alcohol dehydrogenase (NADP+)</fullName>
    </submittedName>
</protein>
<evidence type="ECO:0000259" key="2">
    <source>
        <dbReference type="Pfam" id="PF00248"/>
    </source>
</evidence>
<feature type="domain" description="NADP-dependent oxidoreductase" evidence="2">
    <location>
        <begin position="13"/>
        <end position="307"/>
    </location>
</feature>
<dbReference type="STRING" id="64702.SAMN05443377_10141"/>
<dbReference type="InterPro" id="IPR036812">
    <property type="entry name" value="NAD(P)_OxRdtase_dom_sf"/>
</dbReference>
<name>A0A1H9PH67_9ACTN</name>
<dbReference type="GO" id="GO:0005829">
    <property type="term" value="C:cytosol"/>
    <property type="evidence" value="ECO:0007669"/>
    <property type="project" value="TreeGrafter"/>
</dbReference>
<dbReference type="InterPro" id="IPR018170">
    <property type="entry name" value="Aldo/ket_reductase_CS"/>
</dbReference>
<dbReference type="SUPFAM" id="SSF51430">
    <property type="entry name" value="NAD(P)-linked oxidoreductase"/>
    <property type="match status" value="1"/>
</dbReference>
<dbReference type="FunFam" id="3.20.20.100:FF:000004">
    <property type="entry name" value="Oxidoreductase, aldo/keto reductase"/>
    <property type="match status" value="1"/>
</dbReference>
<dbReference type="Gene3D" id="3.20.20.100">
    <property type="entry name" value="NADP-dependent oxidoreductase domain"/>
    <property type="match status" value="1"/>
</dbReference>
<dbReference type="InterPro" id="IPR023210">
    <property type="entry name" value="NADP_OxRdtase_dom"/>
</dbReference>
<accession>A0A1H9PH67</accession>
<organism evidence="3 4">
    <name type="scientific">Propionibacterium cyclohexanicum</name>
    <dbReference type="NCBI Taxonomy" id="64702"/>
    <lineage>
        <taxon>Bacteria</taxon>
        <taxon>Bacillati</taxon>
        <taxon>Actinomycetota</taxon>
        <taxon>Actinomycetes</taxon>
        <taxon>Propionibacteriales</taxon>
        <taxon>Propionibacteriaceae</taxon>
        <taxon>Propionibacterium</taxon>
    </lineage>
</organism>
<dbReference type="EMBL" id="FOGZ01000001">
    <property type="protein sequence ID" value="SER47582.1"/>
    <property type="molecule type" value="Genomic_DNA"/>
</dbReference>
<dbReference type="CDD" id="cd19081">
    <property type="entry name" value="AKR_AKR9C1"/>
    <property type="match status" value="1"/>
</dbReference>
<evidence type="ECO:0000313" key="3">
    <source>
        <dbReference type="EMBL" id="SER47582.1"/>
    </source>
</evidence>
<dbReference type="PRINTS" id="PR00069">
    <property type="entry name" value="ALDKETRDTASE"/>
</dbReference>
<dbReference type="PANTHER" id="PTHR43364">
    <property type="entry name" value="NADH-SPECIFIC METHYLGLYOXAL REDUCTASE-RELATED"/>
    <property type="match status" value="1"/>
</dbReference>
<gene>
    <name evidence="3" type="ORF">SAMN05443377_10141</name>
</gene>
<dbReference type="InterPro" id="IPR020471">
    <property type="entry name" value="AKR"/>
</dbReference>
<dbReference type="PANTHER" id="PTHR43364:SF6">
    <property type="entry name" value="OXIDOREDUCTASE-RELATED"/>
    <property type="match status" value="1"/>
</dbReference>
<dbReference type="OrthoDB" id="9768793at2"/>
<reference evidence="4" key="1">
    <citation type="submission" date="2016-10" db="EMBL/GenBank/DDBJ databases">
        <authorList>
            <person name="Varghese N."/>
            <person name="Submissions S."/>
        </authorList>
    </citation>
    <scope>NUCLEOTIDE SEQUENCE [LARGE SCALE GENOMIC DNA]</scope>
    <source>
        <strain evidence="4">DSM 16859</strain>
    </source>
</reference>
<dbReference type="Proteomes" id="UP000198815">
    <property type="component" value="Unassembled WGS sequence"/>
</dbReference>
<proteinExistence type="predicted"/>
<evidence type="ECO:0000313" key="4">
    <source>
        <dbReference type="Proteomes" id="UP000198815"/>
    </source>
</evidence>
<dbReference type="Pfam" id="PF00248">
    <property type="entry name" value="Aldo_ket_red"/>
    <property type="match status" value="1"/>
</dbReference>
<keyword evidence="1" id="KW-0560">Oxidoreductase</keyword>
<evidence type="ECO:0000256" key="1">
    <source>
        <dbReference type="ARBA" id="ARBA00023002"/>
    </source>
</evidence>
<keyword evidence="4" id="KW-1185">Reference proteome</keyword>